<keyword evidence="4" id="KW-1185">Reference proteome</keyword>
<feature type="transmembrane region" description="Helical" evidence="2">
    <location>
        <begin position="238"/>
        <end position="271"/>
    </location>
</feature>
<evidence type="ECO:0000313" key="4">
    <source>
        <dbReference type="Proteomes" id="UP000076874"/>
    </source>
</evidence>
<proteinExistence type="predicted"/>
<evidence type="ECO:0008006" key="5">
    <source>
        <dbReference type="Google" id="ProtNLM"/>
    </source>
</evidence>
<gene>
    <name evidence="3" type="ORF">SPI_03797</name>
</gene>
<accession>A0A167WD37</accession>
<evidence type="ECO:0000256" key="2">
    <source>
        <dbReference type="SAM" id="Phobius"/>
    </source>
</evidence>
<reference evidence="3 4" key="1">
    <citation type="journal article" date="2016" name="Genome Biol. Evol.">
        <title>Divergent and convergent evolution of fungal pathogenicity.</title>
        <authorList>
            <person name="Shang Y."/>
            <person name="Xiao G."/>
            <person name="Zheng P."/>
            <person name="Cen K."/>
            <person name="Zhan S."/>
            <person name="Wang C."/>
        </authorList>
    </citation>
    <scope>NUCLEOTIDE SEQUENCE [LARGE SCALE GENOMIC DNA]</scope>
    <source>
        <strain evidence="3 4">RCEF 264</strain>
    </source>
</reference>
<feature type="transmembrane region" description="Helical" evidence="2">
    <location>
        <begin position="30"/>
        <end position="48"/>
    </location>
</feature>
<keyword evidence="2" id="KW-0472">Membrane</keyword>
<evidence type="ECO:0000313" key="3">
    <source>
        <dbReference type="EMBL" id="OAA63634.1"/>
    </source>
</evidence>
<dbReference type="EMBL" id="AZHD01000005">
    <property type="protein sequence ID" value="OAA63634.1"/>
    <property type="molecule type" value="Genomic_DNA"/>
</dbReference>
<name>A0A167WD37_9HYPO</name>
<dbReference type="Proteomes" id="UP000076874">
    <property type="component" value="Unassembled WGS sequence"/>
</dbReference>
<feature type="transmembrane region" description="Helical" evidence="2">
    <location>
        <begin position="165"/>
        <end position="185"/>
    </location>
</feature>
<evidence type="ECO:0000256" key="1">
    <source>
        <dbReference type="SAM" id="MobiDB-lite"/>
    </source>
</evidence>
<feature type="transmembrane region" description="Helical" evidence="2">
    <location>
        <begin position="205"/>
        <end position="226"/>
    </location>
</feature>
<keyword evidence="2" id="KW-1133">Transmembrane helix</keyword>
<organism evidence="3 4">
    <name type="scientific">Niveomyces insectorum RCEF 264</name>
    <dbReference type="NCBI Taxonomy" id="1081102"/>
    <lineage>
        <taxon>Eukaryota</taxon>
        <taxon>Fungi</taxon>
        <taxon>Dikarya</taxon>
        <taxon>Ascomycota</taxon>
        <taxon>Pezizomycotina</taxon>
        <taxon>Sordariomycetes</taxon>
        <taxon>Hypocreomycetidae</taxon>
        <taxon>Hypocreales</taxon>
        <taxon>Cordycipitaceae</taxon>
        <taxon>Niveomyces</taxon>
    </lineage>
</organism>
<dbReference type="AlphaFoldDB" id="A0A167WD37"/>
<feature type="transmembrane region" description="Helical" evidence="2">
    <location>
        <begin position="292"/>
        <end position="314"/>
    </location>
</feature>
<keyword evidence="2" id="KW-0812">Transmembrane</keyword>
<sequence length="355" mass="39264">MAPINGTLTNATVGTGPDILEPMLDRLNSAKVYVALGVIIPLLAFPFMPEARFMNEKYELIADQQAGGQPTLVQPAEHQDVDNPLSNSQQAEHQGADSQSTDGQRTLSQQTADQEASDKTAQQPDDPWKSISPCLLVPACLHLCFHFCNALFWFCSLLNGTVQYYAVYVWAAPLAVFEFALGRVLHNAESEREELREEAFRETTYVAVGLLAYLIIRLGVAAYFWAGGSQVPLLVNLLLGAAGVTAVAVGVVYIHSMCGVAVTTALYHFAARRVRWWVWLSQNNAARRAFRPLWSGLLAIFVVVSAPLLLYAVLQTPYETDLTWSFSEPSFTVPSQNPPLLYREQGAPDRLWIEF</sequence>
<feature type="transmembrane region" description="Helical" evidence="2">
    <location>
        <begin position="135"/>
        <end position="159"/>
    </location>
</feature>
<feature type="region of interest" description="Disordered" evidence="1">
    <location>
        <begin position="79"/>
        <end position="127"/>
    </location>
</feature>
<protein>
    <recommendedName>
        <fullName evidence="5">Transmembrane protein</fullName>
    </recommendedName>
</protein>
<feature type="compositionally biased region" description="Polar residues" evidence="1">
    <location>
        <begin position="84"/>
        <end position="123"/>
    </location>
</feature>
<comment type="caution">
    <text evidence="3">The sequence shown here is derived from an EMBL/GenBank/DDBJ whole genome shotgun (WGS) entry which is preliminary data.</text>
</comment>